<accession>A0A2W1L650</accession>
<evidence type="ECO:0008006" key="3">
    <source>
        <dbReference type="Google" id="ProtNLM"/>
    </source>
</evidence>
<dbReference type="OrthoDB" id="2645648at2"/>
<dbReference type="SUPFAM" id="SSF48576">
    <property type="entry name" value="Terpenoid synthases"/>
    <property type="match status" value="1"/>
</dbReference>
<sequence length="311" mass="35368">MEWLNNYEEDLRRVFARVKDVAAGFPAPLDRESLSYLSHFDPCLEHSSKNYICYLLPFWLMGQADVKPTVCRDLAAANVMAMLHFFIIDDAMDTDDGRRWLYLPAGQLFYEAFQDCYRQHFPAASPLWELYKNYIRDWAEQVVSERINGTSPGDWAAIARKAGPLKLSSSAVLLLSGAGDRIPDISEAVDLVLTTLQLADDWADWKDDLNVEGNNALLALIREKLQLGKDERLTAEAVKQAVYVDKALADYVSLANLNRERLAQIENAPVHLTAFHDYICNRLEEDAKQIESSRMMLEQGGLSYWLSKLVK</sequence>
<dbReference type="RefSeq" id="WP_111148192.1">
    <property type="nucleotide sequence ID" value="NZ_QKRB01000053.1"/>
</dbReference>
<gene>
    <name evidence="1" type="ORF">DNH61_18665</name>
</gene>
<proteinExistence type="predicted"/>
<keyword evidence="2" id="KW-1185">Reference proteome</keyword>
<protein>
    <recommendedName>
        <fullName evidence="3">Polyprenyl synthetase</fullName>
    </recommendedName>
</protein>
<organism evidence="1 2">
    <name type="scientific">Paenibacillus sambharensis</name>
    <dbReference type="NCBI Taxonomy" id="1803190"/>
    <lineage>
        <taxon>Bacteria</taxon>
        <taxon>Bacillati</taxon>
        <taxon>Bacillota</taxon>
        <taxon>Bacilli</taxon>
        <taxon>Bacillales</taxon>
        <taxon>Paenibacillaceae</taxon>
        <taxon>Paenibacillus</taxon>
    </lineage>
</organism>
<evidence type="ECO:0000313" key="2">
    <source>
        <dbReference type="Proteomes" id="UP000249522"/>
    </source>
</evidence>
<dbReference type="AlphaFoldDB" id="A0A2W1L650"/>
<evidence type="ECO:0000313" key="1">
    <source>
        <dbReference type="EMBL" id="PZD94423.1"/>
    </source>
</evidence>
<name>A0A2W1L650_9BACL</name>
<comment type="caution">
    <text evidence="1">The sequence shown here is derived from an EMBL/GenBank/DDBJ whole genome shotgun (WGS) entry which is preliminary data.</text>
</comment>
<reference evidence="1 2" key="1">
    <citation type="submission" date="2018-06" db="EMBL/GenBank/DDBJ databases">
        <title>Paenibacillus imtechensis sp. nov.</title>
        <authorList>
            <person name="Pinnaka A.K."/>
            <person name="Singh H."/>
            <person name="Kaur M."/>
        </authorList>
    </citation>
    <scope>NUCLEOTIDE SEQUENCE [LARGE SCALE GENOMIC DNA]</scope>
    <source>
        <strain evidence="1 2">SMB1</strain>
    </source>
</reference>
<dbReference type="EMBL" id="QKRB01000053">
    <property type="protein sequence ID" value="PZD94423.1"/>
    <property type="molecule type" value="Genomic_DNA"/>
</dbReference>
<dbReference type="Proteomes" id="UP000249522">
    <property type="component" value="Unassembled WGS sequence"/>
</dbReference>
<dbReference type="InterPro" id="IPR008949">
    <property type="entry name" value="Isoprenoid_synthase_dom_sf"/>
</dbReference>
<dbReference type="Gene3D" id="1.10.600.10">
    <property type="entry name" value="Farnesyl Diphosphate Synthase"/>
    <property type="match status" value="1"/>
</dbReference>